<dbReference type="EMBL" id="VSSQ01125833">
    <property type="protein sequence ID" value="MPN55989.1"/>
    <property type="molecule type" value="Genomic_DNA"/>
</dbReference>
<sequence>MDDQEIIRLVLKVIGSFITNESDRNGCAVILGLLNIAGQHNALCKHILVCITNIFIGLIGCEKPMPKQQNENRQSQNGTDTE</sequence>
<accession>A0A645IZT9</accession>
<evidence type="ECO:0000313" key="1">
    <source>
        <dbReference type="EMBL" id="MPN55989.1"/>
    </source>
</evidence>
<protein>
    <submittedName>
        <fullName evidence="1">Uncharacterized protein</fullName>
    </submittedName>
</protein>
<proteinExistence type="predicted"/>
<comment type="caution">
    <text evidence="1">The sequence shown here is derived from an EMBL/GenBank/DDBJ whole genome shotgun (WGS) entry which is preliminary data.</text>
</comment>
<reference evidence="1" key="1">
    <citation type="submission" date="2019-08" db="EMBL/GenBank/DDBJ databases">
        <authorList>
            <person name="Kucharzyk K."/>
            <person name="Murdoch R.W."/>
            <person name="Higgins S."/>
            <person name="Loffler F."/>
        </authorList>
    </citation>
    <scope>NUCLEOTIDE SEQUENCE</scope>
</reference>
<organism evidence="1">
    <name type="scientific">bioreactor metagenome</name>
    <dbReference type="NCBI Taxonomy" id="1076179"/>
    <lineage>
        <taxon>unclassified sequences</taxon>
        <taxon>metagenomes</taxon>
        <taxon>ecological metagenomes</taxon>
    </lineage>
</organism>
<dbReference type="AlphaFoldDB" id="A0A645IZT9"/>
<name>A0A645IZT9_9ZZZZ</name>
<gene>
    <name evidence="1" type="ORF">SDC9_203673</name>
</gene>